<gene>
    <name evidence="1" type="ORF">Patl1_15480</name>
</gene>
<comment type="caution">
    <text evidence="1">The sequence shown here is derived from an EMBL/GenBank/DDBJ whole genome shotgun (WGS) entry which is preliminary data.</text>
</comment>
<dbReference type="Proteomes" id="UP001164250">
    <property type="component" value="Chromosome 6"/>
</dbReference>
<dbReference type="EMBL" id="CM047902">
    <property type="protein sequence ID" value="KAJ0094202.1"/>
    <property type="molecule type" value="Genomic_DNA"/>
</dbReference>
<accession>A0ACC1B5J8</accession>
<protein>
    <submittedName>
        <fullName evidence="1">Uncharacterized protein</fullName>
    </submittedName>
</protein>
<keyword evidence="2" id="KW-1185">Reference proteome</keyword>
<sequence>MIIFDCGRVIVRGIISYFSGINSYYFYILLIIILYIKEMKHFYSQSLLR</sequence>
<proteinExistence type="predicted"/>
<reference evidence="2" key="1">
    <citation type="journal article" date="2023" name="G3 (Bethesda)">
        <title>Genome assembly and association tests identify interacting loci associated with vigor, precocity, and sex in interspecific pistachio rootstocks.</title>
        <authorList>
            <person name="Palmer W."/>
            <person name="Jacygrad E."/>
            <person name="Sagayaradj S."/>
            <person name="Cavanaugh K."/>
            <person name="Han R."/>
            <person name="Bertier L."/>
            <person name="Beede B."/>
            <person name="Kafkas S."/>
            <person name="Golino D."/>
            <person name="Preece J."/>
            <person name="Michelmore R."/>
        </authorList>
    </citation>
    <scope>NUCLEOTIDE SEQUENCE [LARGE SCALE GENOMIC DNA]</scope>
</reference>
<evidence type="ECO:0000313" key="2">
    <source>
        <dbReference type="Proteomes" id="UP001164250"/>
    </source>
</evidence>
<evidence type="ECO:0000313" key="1">
    <source>
        <dbReference type="EMBL" id="KAJ0094202.1"/>
    </source>
</evidence>
<organism evidence="1 2">
    <name type="scientific">Pistacia atlantica</name>
    <dbReference type="NCBI Taxonomy" id="434234"/>
    <lineage>
        <taxon>Eukaryota</taxon>
        <taxon>Viridiplantae</taxon>
        <taxon>Streptophyta</taxon>
        <taxon>Embryophyta</taxon>
        <taxon>Tracheophyta</taxon>
        <taxon>Spermatophyta</taxon>
        <taxon>Magnoliopsida</taxon>
        <taxon>eudicotyledons</taxon>
        <taxon>Gunneridae</taxon>
        <taxon>Pentapetalae</taxon>
        <taxon>rosids</taxon>
        <taxon>malvids</taxon>
        <taxon>Sapindales</taxon>
        <taxon>Anacardiaceae</taxon>
        <taxon>Pistacia</taxon>
    </lineage>
</organism>
<name>A0ACC1B5J8_9ROSI</name>